<proteinExistence type="predicted"/>
<dbReference type="AlphaFoldDB" id="A0A5B6V0I3"/>
<organism evidence="1 2">
    <name type="scientific">Gossypium australe</name>
    <dbReference type="NCBI Taxonomy" id="47621"/>
    <lineage>
        <taxon>Eukaryota</taxon>
        <taxon>Viridiplantae</taxon>
        <taxon>Streptophyta</taxon>
        <taxon>Embryophyta</taxon>
        <taxon>Tracheophyta</taxon>
        <taxon>Spermatophyta</taxon>
        <taxon>Magnoliopsida</taxon>
        <taxon>eudicotyledons</taxon>
        <taxon>Gunneridae</taxon>
        <taxon>Pentapetalae</taxon>
        <taxon>rosids</taxon>
        <taxon>malvids</taxon>
        <taxon>Malvales</taxon>
        <taxon>Malvaceae</taxon>
        <taxon>Malvoideae</taxon>
        <taxon>Gossypium</taxon>
    </lineage>
</organism>
<keyword evidence="2" id="KW-1185">Reference proteome</keyword>
<protein>
    <submittedName>
        <fullName evidence="1">Vimentin-like</fullName>
    </submittedName>
</protein>
<gene>
    <name evidence="1" type="ORF">EPI10_029104</name>
</gene>
<evidence type="ECO:0000313" key="1">
    <source>
        <dbReference type="EMBL" id="KAA3462637.1"/>
    </source>
</evidence>
<dbReference type="OrthoDB" id="991857at2759"/>
<accession>A0A5B6V0I3</accession>
<reference evidence="2" key="1">
    <citation type="journal article" date="2019" name="Plant Biotechnol. J.">
        <title>Genome sequencing of the Australian wild diploid species Gossypium australe highlights disease resistance and delayed gland morphogenesis.</title>
        <authorList>
            <person name="Cai Y."/>
            <person name="Cai X."/>
            <person name="Wang Q."/>
            <person name="Wang P."/>
            <person name="Zhang Y."/>
            <person name="Cai C."/>
            <person name="Xu Y."/>
            <person name="Wang K."/>
            <person name="Zhou Z."/>
            <person name="Wang C."/>
            <person name="Geng S."/>
            <person name="Li B."/>
            <person name="Dong Q."/>
            <person name="Hou Y."/>
            <person name="Wang H."/>
            <person name="Ai P."/>
            <person name="Liu Z."/>
            <person name="Yi F."/>
            <person name="Sun M."/>
            <person name="An G."/>
            <person name="Cheng J."/>
            <person name="Zhang Y."/>
            <person name="Shi Q."/>
            <person name="Xie Y."/>
            <person name="Shi X."/>
            <person name="Chang Y."/>
            <person name="Huang F."/>
            <person name="Chen Y."/>
            <person name="Hong S."/>
            <person name="Mi L."/>
            <person name="Sun Q."/>
            <person name="Zhang L."/>
            <person name="Zhou B."/>
            <person name="Peng R."/>
            <person name="Zhang X."/>
            <person name="Liu F."/>
        </authorList>
    </citation>
    <scope>NUCLEOTIDE SEQUENCE [LARGE SCALE GENOMIC DNA]</scope>
    <source>
        <strain evidence="2">cv. PA1801</strain>
    </source>
</reference>
<dbReference type="EMBL" id="SMMG02000009">
    <property type="protein sequence ID" value="KAA3462637.1"/>
    <property type="molecule type" value="Genomic_DNA"/>
</dbReference>
<name>A0A5B6V0I3_9ROSI</name>
<evidence type="ECO:0000313" key="2">
    <source>
        <dbReference type="Proteomes" id="UP000325315"/>
    </source>
</evidence>
<comment type="caution">
    <text evidence="1">The sequence shown here is derived from an EMBL/GenBank/DDBJ whole genome shotgun (WGS) entry which is preliminary data.</text>
</comment>
<sequence length="114" mass="13555">MRLRLGPSTRDMGSYWICPSTCINAKKVREISNAWNQTHKMKRFATNLVTTPEYDWWWSKRVNDNVLVSCQENTRLIEEHLQVILSEREIVKQDFENKSSELGKKIEKLEEKKI</sequence>
<dbReference type="PANTHER" id="PTHR48200">
    <property type="entry name" value="PROTEIN, PUTATIVE-RELATED"/>
    <property type="match status" value="1"/>
</dbReference>
<dbReference type="Proteomes" id="UP000325315">
    <property type="component" value="Unassembled WGS sequence"/>
</dbReference>
<dbReference type="PANTHER" id="PTHR48200:SF1">
    <property type="entry name" value="AMINOTRANSFERASE-LIKE PLANT MOBILE DOMAIN-CONTAINING PROTEIN"/>
    <property type="match status" value="1"/>
</dbReference>